<protein>
    <submittedName>
        <fullName evidence="1">Uncharacterized protein</fullName>
    </submittedName>
</protein>
<proteinExistence type="predicted"/>
<gene>
    <name evidence="1" type="ORF">TPHV1_260021</name>
</gene>
<dbReference type="Proteomes" id="UP000042527">
    <property type="component" value="Unassembled WGS sequence"/>
</dbReference>
<sequence>MFTLIGVRCALFRTTGVRARSEFLTSMSKLSLRVLNLF</sequence>
<dbReference type="EMBL" id="CDNC01000019">
    <property type="protein sequence ID" value="CEM62032.1"/>
    <property type="molecule type" value="Genomic_DNA"/>
</dbReference>
<evidence type="ECO:0000313" key="2">
    <source>
        <dbReference type="Proteomes" id="UP000042527"/>
    </source>
</evidence>
<dbReference type="AlphaFoldDB" id="A0A0B7GWV6"/>
<keyword evidence="2" id="KW-1185">Reference proteome</keyword>
<organism evidence="1 2">
    <name type="scientific">Treponema phagedenis</name>
    <dbReference type="NCBI Taxonomy" id="162"/>
    <lineage>
        <taxon>Bacteria</taxon>
        <taxon>Pseudomonadati</taxon>
        <taxon>Spirochaetota</taxon>
        <taxon>Spirochaetia</taxon>
        <taxon>Spirochaetales</taxon>
        <taxon>Treponemataceae</taxon>
        <taxon>Treponema</taxon>
    </lineage>
</organism>
<accession>A0A0B7GWV6</accession>
<reference evidence="2" key="1">
    <citation type="submission" date="2015-01" db="EMBL/GenBank/DDBJ databases">
        <authorList>
            <person name="Manzoor Shahid"/>
            <person name="Zubair Saima"/>
        </authorList>
    </citation>
    <scope>NUCLEOTIDE SEQUENCE [LARGE SCALE GENOMIC DNA]</scope>
    <source>
        <strain evidence="2">V1</strain>
    </source>
</reference>
<name>A0A0B7GWV6_TREPH</name>
<evidence type="ECO:0000313" key="1">
    <source>
        <dbReference type="EMBL" id="CEM62032.1"/>
    </source>
</evidence>